<dbReference type="PANTHER" id="PTHR37823:SF4">
    <property type="entry name" value="MENAQUINOL-CYTOCHROME C REDUCTASE CYTOCHROME B_C SUBUNIT"/>
    <property type="match status" value="1"/>
</dbReference>
<evidence type="ECO:0000256" key="7">
    <source>
        <dbReference type="SAM" id="SignalP"/>
    </source>
</evidence>
<gene>
    <name evidence="9" type="ORF">CAL65_18170</name>
</gene>
<evidence type="ECO:0000313" key="10">
    <source>
        <dbReference type="Proteomes" id="UP000256763"/>
    </source>
</evidence>
<protein>
    <submittedName>
        <fullName evidence="9">Cytochrome c-550 PedF</fullName>
    </submittedName>
</protein>
<dbReference type="PROSITE" id="PS51007">
    <property type="entry name" value="CYTC"/>
    <property type="match status" value="1"/>
</dbReference>
<dbReference type="InterPro" id="IPR051811">
    <property type="entry name" value="Cytochrome_c550/c551-like"/>
</dbReference>
<evidence type="ECO:0000256" key="1">
    <source>
        <dbReference type="ARBA" id="ARBA00022448"/>
    </source>
</evidence>
<comment type="caution">
    <text evidence="9">The sequence shown here is derived from an EMBL/GenBank/DDBJ whole genome shotgun (WGS) entry which is preliminary data.</text>
</comment>
<evidence type="ECO:0000256" key="3">
    <source>
        <dbReference type="ARBA" id="ARBA00022723"/>
    </source>
</evidence>
<evidence type="ECO:0000256" key="5">
    <source>
        <dbReference type="ARBA" id="ARBA00023004"/>
    </source>
</evidence>
<dbReference type="SUPFAM" id="SSF46626">
    <property type="entry name" value="Cytochrome c"/>
    <property type="match status" value="1"/>
</dbReference>
<keyword evidence="2 6" id="KW-0349">Heme</keyword>
<name>A0A3E0WLK9_9GAMM</name>
<accession>A0A3E0WLK9</accession>
<evidence type="ECO:0000256" key="6">
    <source>
        <dbReference type="PROSITE-ProRule" id="PRU00433"/>
    </source>
</evidence>
<keyword evidence="3 6" id="KW-0479">Metal-binding</keyword>
<keyword evidence="4" id="KW-0249">Electron transport</keyword>
<proteinExistence type="predicted"/>
<organism evidence="9 10">
    <name type="scientific">Alkalilimnicola ehrlichii</name>
    <dbReference type="NCBI Taxonomy" id="351052"/>
    <lineage>
        <taxon>Bacteria</taxon>
        <taxon>Pseudomonadati</taxon>
        <taxon>Pseudomonadota</taxon>
        <taxon>Gammaproteobacteria</taxon>
        <taxon>Chromatiales</taxon>
        <taxon>Ectothiorhodospiraceae</taxon>
        <taxon>Alkalilimnicola</taxon>
    </lineage>
</organism>
<feature type="signal peptide" evidence="7">
    <location>
        <begin position="1"/>
        <end position="27"/>
    </location>
</feature>
<dbReference type="OrthoDB" id="9797504at2"/>
<dbReference type="Proteomes" id="UP000256763">
    <property type="component" value="Unassembled WGS sequence"/>
</dbReference>
<evidence type="ECO:0000259" key="8">
    <source>
        <dbReference type="PROSITE" id="PS51007"/>
    </source>
</evidence>
<evidence type="ECO:0000313" key="9">
    <source>
        <dbReference type="EMBL" id="RFA33093.1"/>
    </source>
</evidence>
<feature type="domain" description="Cytochrome c" evidence="8">
    <location>
        <begin position="62"/>
        <end position="139"/>
    </location>
</feature>
<dbReference type="PANTHER" id="PTHR37823">
    <property type="entry name" value="CYTOCHROME C-553-LIKE"/>
    <property type="match status" value="1"/>
</dbReference>
<keyword evidence="1" id="KW-0813">Transport</keyword>
<keyword evidence="5 6" id="KW-0408">Iron</keyword>
<dbReference type="InterPro" id="IPR030991">
    <property type="entry name" value="c550_proteobact"/>
</dbReference>
<dbReference type="Pfam" id="PF13442">
    <property type="entry name" value="Cytochrome_CBB3"/>
    <property type="match status" value="1"/>
</dbReference>
<keyword evidence="10" id="KW-1185">Reference proteome</keyword>
<feature type="chain" id="PRO_5017766629" evidence="7">
    <location>
        <begin position="28"/>
        <end position="150"/>
    </location>
</feature>
<dbReference type="Gene3D" id="1.10.760.10">
    <property type="entry name" value="Cytochrome c-like domain"/>
    <property type="match status" value="1"/>
</dbReference>
<dbReference type="GO" id="GO:0020037">
    <property type="term" value="F:heme binding"/>
    <property type="evidence" value="ECO:0007669"/>
    <property type="project" value="InterPro"/>
</dbReference>
<reference evidence="10" key="1">
    <citation type="submission" date="2017-05" db="EMBL/GenBank/DDBJ databases">
        <authorList>
            <person name="Sharma S."/>
            <person name="Sidhu C."/>
            <person name="Pinnaka A.K."/>
        </authorList>
    </citation>
    <scope>NUCLEOTIDE SEQUENCE [LARGE SCALE GENOMIC DNA]</scope>
    <source>
        <strain evidence="10">AK93</strain>
    </source>
</reference>
<dbReference type="InterPro" id="IPR009056">
    <property type="entry name" value="Cyt_c-like_dom"/>
</dbReference>
<dbReference type="InterPro" id="IPR036909">
    <property type="entry name" value="Cyt_c-like_dom_sf"/>
</dbReference>
<dbReference type="RefSeq" id="WP_116303588.1">
    <property type="nucleotide sequence ID" value="NZ_NFZV01000024.1"/>
</dbReference>
<dbReference type="EMBL" id="NFZW01000023">
    <property type="protein sequence ID" value="RFA33093.1"/>
    <property type="molecule type" value="Genomic_DNA"/>
</dbReference>
<dbReference type="GO" id="GO:0009055">
    <property type="term" value="F:electron transfer activity"/>
    <property type="evidence" value="ECO:0007669"/>
    <property type="project" value="InterPro"/>
</dbReference>
<sequence length="150" mass="16311">MKTMTMKRLFKAAAFGAALAGAPAVLAHGDVTPQPVDTQGLPELDGWKTENPYHDGSEAHEKAVRVGERGYQANCAVCHGLGGASGGIAPDLRLLEPGFDDEYYVEAVRKGRGAGMPTFEDVLEQEAMWAIYTWLNTMHEQAMEERYGPN</sequence>
<dbReference type="AlphaFoldDB" id="A0A3E0WLK9"/>
<dbReference type="GO" id="GO:0046872">
    <property type="term" value="F:metal ion binding"/>
    <property type="evidence" value="ECO:0007669"/>
    <property type="project" value="UniProtKB-KW"/>
</dbReference>
<keyword evidence="7" id="KW-0732">Signal</keyword>
<dbReference type="NCBIfam" id="TIGR04494">
    <property type="entry name" value="c550_PedF"/>
    <property type="match status" value="1"/>
</dbReference>
<evidence type="ECO:0000256" key="2">
    <source>
        <dbReference type="ARBA" id="ARBA00022617"/>
    </source>
</evidence>
<evidence type="ECO:0000256" key="4">
    <source>
        <dbReference type="ARBA" id="ARBA00022982"/>
    </source>
</evidence>